<dbReference type="PANTHER" id="PTHR11049">
    <property type="entry name" value="ACYL COENZYME A THIOESTER HYDROLASE"/>
    <property type="match status" value="1"/>
</dbReference>
<reference evidence="5 6" key="1">
    <citation type="submission" date="2016-10" db="EMBL/GenBank/DDBJ databases">
        <authorList>
            <person name="de Groot N.N."/>
        </authorList>
    </citation>
    <scope>NUCLEOTIDE SEQUENCE [LARGE SCALE GENOMIC DNA]</scope>
    <source>
        <strain evidence="5 6">CGMCC 1.6291</strain>
    </source>
</reference>
<dbReference type="GO" id="GO:0052816">
    <property type="term" value="F:long-chain fatty acyl-CoA hydrolase activity"/>
    <property type="evidence" value="ECO:0007669"/>
    <property type="project" value="TreeGrafter"/>
</dbReference>
<dbReference type="CDD" id="cd03442">
    <property type="entry name" value="BFIT_BACH"/>
    <property type="match status" value="1"/>
</dbReference>
<dbReference type="GO" id="GO:0006637">
    <property type="term" value="P:acyl-CoA metabolic process"/>
    <property type="evidence" value="ECO:0007669"/>
    <property type="project" value="TreeGrafter"/>
</dbReference>
<dbReference type="OrthoDB" id="9801856at2"/>
<keyword evidence="6" id="KW-1185">Reference proteome</keyword>
<proteinExistence type="inferred from homology"/>
<accession>A0A1H8SAX3</accession>
<dbReference type="SUPFAM" id="SSF54637">
    <property type="entry name" value="Thioesterase/thiol ester dehydrase-isomerase"/>
    <property type="match status" value="1"/>
</dbReference>
<feature type="domain" description="HotDog ACOT-type" evidence="4">
    <location>
        <begin position="6"/>
        <end position="120"/>
    </location>
</feature>
<evidence type="ECO:0000256" key="2">
    <source>
        <dbReference type="ARBA" id="ARBA00022801"/>
    </source>
</evidence>
<protein>
    <submittedName>
        <fullName evidence="5">Acyl-CoA thioesterase YciA</fullName>
    </submittedName>
</protein>
<evidence type="ECO:0000313" key="5">
    <source>
        <dbReference type="EMBL" id="SEO75782.1"/>
    </source>
</evidence>
<dbReference type="InterPro" id="IPR033120">
    <property type="entry name" value="HOTDOG_ACOT"/>
</dbReference>
<organism evidence="5 6">
    <name type="scientific">Aquisalimonas asiatica</name>
    <dbReference type="NCBI Taxonomy" id="406100"/>
    <lineage>
        <taxon>Bacteria</taxon>
        <taxon>Pseudomonadati</taxon>
        <taxon>Pseudomonadota</taxon>
        <taxon>Gammaproteobacteria</taxon>
        <taxon>Chromatiales</taxon>
        <taxon>Ectothiorhodospiraceae</taxon>
        <taxon>Aquisalimonas</taxon>
    </lineage>
</organism>
<dbReference type="InterPro" id="IPR029069">
    <property type="entry name" value="HotDog_dom_sf"/>
</dbReference>
<sequence length="128" mass="13785">MAADTPTGDLMLRTLAMPADTNPSGDIFGGWLLSQMDVGGSLLAAEYSRGRVATVAVESMKFHLPVYVGDVLCCYASMNRVGRTSMTVDVQAWVLRAGDQERGRLLVTEGLFTYVALDADGRPRPAKD</sequence>
<dbReference type="GO" id="GO:0009062">
    <property type="term" value="P:fatty acid catabolic process"/>
    <property type="evidence" value="ECO:0007669"/>
    <property type="project" value="TreeGrafter"/>
</dbReference>
<dbReference type="PANTHER" id="PTHR11049:SF5">
    <property type="entry name" value="ACYL-COA THIOESTER HYDROLASE YCIA"/>
    <property type="match status" value="1"/>
</dbReference>
<dbReference type="Gene3D" id="3.10.129.10">
    <property type="entry name" value="Hotdog Thioesterase"/>
    <property type="match status" value="1"/>
</dbReference>
<gene>
    <name evidence="5" type="ORF">SAMN04488052_102648</name>
</gene>
<evidence type="ECO:0000256" key="1">
    <source>
        <dbReference type="ARBA" id="ARBA00010458"/>
    </source>
</evidence>
<keyword evidence="2 3" id="KW-0378">Hydrolase</keyword>
<dbReference type="Pfam" id="PF03061">
    <property type="entry name" value="4HBT"/>
    <property type="match status" value="1"/>
</dbReference>
<evidence type="ECO:0000313" key="6">
    <source>
        <dbReference type="Proteomes" id="UP000199657"/>
    </source>
</evidence>
<evidence type="ECO:0000256" key="3">
    <source>
        <dbReference type="PROSITE-ProRule" id="PRU01106"/>
    </source>
</evidence>
<dbReference type="PROSITE" id="PS51770">
    <property type="entry name" value="HOTDOG_ACOT"/>
    <property type="match status" value="1"/>
</dbReference>
<dbReference type="Proteomes" id="UP000199657">
    <property type="component" value="Unassembled WGS sequence"/>
</dbReference>
<dbReference type="InterPro" id="IPR006683">
    <property type="entry name" value="Thioestr_dom"/>
</dbReference>
<dbReference type="AlphaFoldDB" id="A0A1H8SAX3"/>
<dbReference type="InterPro" id="IPR040170">
    <property type="entry name" value="Cytosol_ACT"/>
</dbReference>
<dbReference type="STRING" id="406100.SAMN04488052_102648"/>
<dbReference type="RefSeq" id="WP_091641975.1">
    <property type="nucleotide sequence ID" value="NZ_FOEG01000002.1"/>
</dbReference>
<comment type="similarity">
    <text evidence="1">Belongs to the acyl coenzyme A hydrolase family.</text>
</comment>
<evidence type="ECO:0000259" key="4">
    <source>
        <dbReference type="PROSITE" id="PS51770"/>
    </source>
</evidence>
<name>A0A1H8SAX3_9GAMM</name>
<dbReference type="GO" id="GO:0005829">
    <property type="term" value="C:cytosol"/>
    <property type="evidence" value="ECO:0007669"/>
    <property type="project" value="TreeGrafter"/>
</dbReference>
<dbReference type="EMBL" id="FOEG01000002">
    <property type="protein sequence ID" value="SEO75782.1"/>
    <property type="molecule type" value="Genomic_DNA"/>
</dbReference>